<evidence type="ECO:0000256" key="2">
    <source>
        <dbReference type="SAM" id="Phobius"/>
    </source>
</evidence>
<keyword evidence="5" id="KW-1185">Reference proteome</keyword>
<organism evidence="4 5">
    <name type="scientific">Shewanella fodinae</name>
    <dbReference type="NCBI Taxonomy" id="552357"/>
    <lineage>
        <taxon>Bacteria</taxon>
        <taxon>Pseudomonadati</taxon>
        <taxon>Pseudomonadota</taxon>
        <taxon>Gammaproteobacteria</taxon>
        <taxon>Alteromonadales</taxon>
        <taxon>Shewanellaceae</taxon>
        <taxon>Shewanella</taxon>
    </lineage>
</organism>
<dbReference type="Pfam" id="PF10675">
    <property type="entry name" value="DUF2489"/>
    <property type="match status" value="1"/>
</dbReference>
<dbReference type="InterPro" id="IPR019617">
    <property type="entry name" value="DUF2489"/>
</dbReference>
<sequence length="154" mass="17744">MQIVLIIIAMLIVAGLSMYATILLLRLKKQTAANKAALQAQQQALEQKRQELLGDIRYIAAAMTEDRCEISEGVYRIAKLFELLSLTERVSGEFPAFYEHFEVIKSHPIRDARAQLQKQERMRLDLQRMKSESALQENILLEAKRMTQFEPVTH</sequence>
<name>A0A4V2RSS8_9GAMM</name>
<dbReference type="Proteomes" id="UP000294832">
    <property type="component" value="Unassembled WGS sequence"/>
</dbReference>
<dbReference type="EMBL" id="SLWF01000005">
    <property type="protein sequence ID" value="TCN87143.1"/>
    <property type="molecule type" value="Genomic_DNA"/>
</dbReference>
<evidence type="ECO:0000313" key="4">
    <source>
        <dbReference type="EMBL" id="TCN87143.1"/>
    </source>
</evidence>
<dbReference type="AlphaFoldDB" id="A0A4V2RSS8"/>
<evidence type="ECO:0000259" key="3">
    <source>
        <dbReference type="Pfam" id="PF10675"/>
    </source>
</evidence>
<dbReference type="RefSeq" id="WP_133038307.1">
    <property type="nucleotide sequence ID" value="NZ_SLWF01000005.1"/>
</dbReference>
<protein>
    <submittedName>
        <fullName evidence="4">Uncharacterized protein DUF2489</fullName>
    </submittedName>
</protein>
<feature type="domain" description="DUF2489" evidence="3">
    <location>
        <begin position="13"/>
        <end position="145"/>
    </location>
</feature>
<proteinExistence type="predicted"/>
<feature type="transmembrane region" description="Helical" evidence="2">
    <location>
        <begin position="6"/>
        <end position="25"/>
    </location>
</feature>
<dbReference type="OrthoDB" id="5293867at2"/>
<reference evidence="4 5" key="1">
    <citation type="submission" date="2019-03" db="EMBL/GenBank/DDBJ databases">
        <title>Freshwater and sediment microbial communities from various areas in North America, analyzing microbe dynamics in response to fracking.</title>
        <authorList>
            <person name="Lamendella R."/>
        </authorList>
    </citation>
    <scope>NUCLEOTIDE SEQUENCE [LARGE SCALE GENOMIC DNA]</scope>
    <source>
        <strain evidence="4 5">74A</strain>
    </source>
</reference>
<gene>
    <name evidence="4" type="ORF">EDC91_105146</name>
</gene>
<keyword evidence="2" id="KW-0812">Transmembrane</keyword>
<feature type="coiled-coil region" evidence="1">
    <location>
        <begin position="28"/>
        <end position="55"/>
    </location>
</feature>
<keyword evidence="1" id="KW-0175">Coiled coil</keyword>
<keyword evidence="2" id="KW-1133">Transmembrane helix</keyword>
<evidence type="ECO:0000256" key="1">
    <source>
        <dbReference type="SAM" id="Coils"/>
    </source>
</evidence>
<evidence type="ECO:0000313" key="5">
    <source>
        <dbReference type="Proteomes" id="UP000294832"/>
    </source>
</evidence>
<keyword evidence="2" id="KW-0472">Membrane</keyword>
<comment type="caution">
    <text evidence="4">The sequence shown here is derived from an EMBL/GenBank/DDBJ whole genome shotgun (WGS) entry which is preliminary data.</text>
</comment>
<accession>A0A4V2RSS8</accession>